<dbReference type="GO" id="GO:0020037">
    <property type="term" value="F:heme binding"/>
    <property type="evidence" value="ECO:0007669"/>
    <property type="project" value="UniProtKB-UniRule"/>
</dbReference>
<dbReference type="Gene3D" id="1.20.58.480">
    <property type="match status" value="1"/>
</dbReference>
<dbReference type="InParanoid" id="A0A0D2AM25"/>
<dbReference type="OrthoDB" id="540174at2759"/>
<reference evidence="6 7" key="1">
    <citation type="submission" date="2015-01" db="EMBL/GenBank/DDBJ databases">
        <title>The Genome Sequence of Ochroconis gallopava CBS43764.</title>
        <authorList>
            <consortium name="The Broad Institute Genomics Platform"/>
            <person name="Cuomo C."/>
            <person name="de Hoog S."/>
            <person name="Gorbushina A."/>
            <person name="Stielow B."/>
            <person name="Teixiera M."/>
            <person name="Abouelleil A."/>
            <person name="Chapman S.B."/>
            <person name="Priest M."/>
            <person name="Young S.K."/>
            <person name="Wortman J."/>
            <person name="Nusbaum C."/>
            <person name="Birren B."/>
        </authorList>
    </citation>
    <scope>NUCLEOTIDE SEQUENCE [LARGE SCALE GENOMIC DNA]</scope>
    <source>
        <strain evidence="6 7">CBS 43764</strain>
    </source>
</reference>
<feature type="binding site" description="proximal binding residue" evidence="4">
    <location>
        <position position="341"/>
    </location>
    <ligand>
        <name>heme b</name>
        <dbReference type="ChEBI" id="CHEBI:60344"/>
    </ligand>
    <ligandPart>
        <name>Fe</name>
        <dbReference type="ChEBI" id="CHEBI:18248"/>
    </ligandPart>
</feature>
<dbReference type="EC" id="1.13.11.52" evidence="5"/>
<evidence type="ECO:0000256" key="1">
    <source>
        <dbReference type="ARBA" id="ARBA00007119"/>
    </source>
</evidence>
<keyword evidence="3 4" id="KW-0408">Iron</keyword>
<dbReference type="RefSeq" id="XP_016217692.1">
    <property type="nucleotide sequence ID" value="XM_016354680.1"/>
</dbReference>
<sequence length="405" mass="45663">MDLQVLDPCNFGISPKHGFLSSQPPLSSFKNKYYEPWDDLISNLPVFIKSNQLFQKISELPLLRTAHLDSDLEYQRAYVVLAFLVHGFVWSGTPPREVIPAQLAEPFLTVCEKLGLKPVLSYAGLCLWNWKLQDPRAGFELENMDTIASFTNSRGEAAFYHVPVLIENQGGHLMHLLLGASNAAKASQRDAVVEALKKTEKTIISMGNELSKLYPVLKADFFYNELRPFIAGGKDMEEKGLPRGMIFLRSNGKKEEYKLPGGNAGQSSLFQFVDCLLGVVHEDPIFFEMRSYMPQIHRNFLHQISKLSSLRTYLQTRVGDDELWKVYNDCVKELKTWRGKHMAVVSKYIIQPARKAVDHVDTFPEEMGCQSANNCDNGDNLRGTGGSALLPFLRQARDETAALEV</sequence>
<dbReference type="EMBL" id="KN847532">
    <property type="protein sequence ID" value="KIW07823.1"/>
    <property type="molecule type" value="Genomic_DNA"/>
</dbReference>
<dbReference type="HOGENOM" id="CLU_010089_0_0_1"/>
<dbReference type="AlphaFoldDB" id="A0A0D2AM25"/>
<gene>
    <name evidence="6" type="ORF">PV09_01742</name>
</gene>
<dbReference type="GO" id="GO:0046872">
    <property type="term" value="F:metal ion binding"/>
    <property type="evidence" value="ECO:0007669"/>
    <property type="project" value="UniProtKB-UniRule"/>
</dbReference>
<keyword evidence="5" id="KW-0223">Dioxygenase</keyword>
<evidence type="ECO:0000256" key="5">
    <source>
        <dbReference type="RuleBase" id="RU369119"/>
    </source>
</evidence>
<dbReference type="InterPro" id="IPR037217">
    <property type="entry name" value="Trp/Indoleamine_2_3_dOase-like"/>
</dbReference>
<name>A0A0D2AM25_9PEZI</name>
<dbReference type="GeneID" id="27309715"/>
<dbReference type="GO" id="GO:0019441">
    <property type="term" value="P:L-tryptophan catabolic process to kynurenine"/>
    <property type="evidence" value="ECO:0007669"/>
    <property type="project" value="UniProtKB-UniRule"/>
</dbReference>
<dbReference type="STRING" id="253628.A0A0D2AM25"/>
<dbReference type="GO" id="GO:0005737">
    <property type="term" value="C:cytoplasm"/>
    <property type="evidence" value="ECO:0007669"/>
    <property type="project" value="TreeGrafter"/>
</dbReference>
<comment type="catalytic activity">
    <reaction evidence="5">
        <text>L-tryptophan + O2 = N-formyl-L-kynurenine</text>
        <dbReference type="Rhea" id="RHEA:24536"/>
        <dbReference type="ChEBI" id="CHEBI:15379"/>
        <dbReference type="ChEBI" id="CHEBI:57912"/>
        <dbReference type="ChEBI" id="CHEBI:58629"/>
    </reaction>
</comment>
<comment type="similarity">
    <text evidence="1 5">Belongs to the indoleamine 2,3-dioxygenase family.</text>
</comment>
<dbReference type="InterPro" id="IPR000898">
    <property type="entry name" value="Indolamine_dOase"/>
</dbReference>
<proteinExistence type="inferred from homology"/>
<dbReference type="GO" id="GO:0034354">
    <property type="term" value="P:'de novo' NAD+ biosynthetic process from L-tryptophan"/>
    <property type="evidence" value="ECO:0007669"/>
    <property type="project" value="TreeGrafter"/>
</dbReference>
<dbReference type="PANTHER" id="PTHR28657:SF5">
    <property type="entry name" value="INDOLEAMINE 2,3-DIOXYGENASE"/>
    <property type="match status" value="1"/>
</dbReference>
<dbReference type="PANTHER" id="PTHR28657">
    <property type="entry name" value="INDOLEAMINE 2,3-DIOXYGENASE"/>
    <property type="match status" value="1"/>
</dbReference>
<evidence type="ECO:0000313" key="6">
    <source>
        <dbReference type="EMBL" id="KIW07823.1"/>
    </source>
</evidence>
<keyword evidence="7" id="KW-1185">Reference proteome</keyword>
<keyword evidence="2 4" id="KW-0479">Metal-binding</keyword>
<comment type="function">
    <text evidence="5">Produces N-formyl-kynurenine through the oxidation of tryptophan.</text>
</comment>
<accession>A0A0D2AM25</accession>
<keyword evidence="4 5" id="KW-0349">Heme</keyword>
<organism evidence="6 7">
    <name type="scientific">Verruconis gallopava</name>
    <dbReference type="NCBI Taxonomy" id="253628"/>
    <lineage>
        <taxon>Eukaryota</taxon>
        <taxon>Fungi</taxon>
        <taxon>Dikarya</taxon>
        <taxon>Ascomycota</taxon>
        <taxon>Pezizomycotina</taxon>
        <taxon>Dothideomycetes</taxon>
        <taxon>Pleosporomycetidae</taxon>
        <taxon>Venturiales</taxon>
        <taxon>Sympoventuriaceae</taxon>
        <taxon>Verruconis</taxon>
    </lineage>
</organism>
<dbReference type="SUPFAM" id="SSF140959">
    <property type="entry name" value="Indolic compounds 2,3-dioxygenase-like"/>
    <property type="match status" value="1"/>
</dbReference>
<dbReference type="VEuPathDB" id="FungiDB:PV09_01742"/>
<dbReference type="Proteomes" id="UP000053259">
    <property type="component" value="Unassembled WGS sequence"/>
</dbReference>
<evidence type="ECO:0000256" key="3">
    <source>
        <dbReference type="ARBA" id="ARBA00023004"/>
    </source>
</evidence>
<dbReference type="GO" id="GO:0033754">
    <property type="term" value="F:indoleamine 2,3-dioxygenase activity"/>
    <property type="evidence" value="ECO:0007669"/>
    <property type="project" value="UniProtKB-EC"/>
</dbReference>
<protein>
    <recommendedName>
        <fullName evidence="5">Indoleamine 2,3-dioxygenase</fullName>
        <ecNumber evidence="5">1.13.11.52</ecNumber>
    </recommendedName>
</protein>
<evidence type="ECO:0000256" key="4">
    <source>
        <dbReference type="PIRSR" id="PIRSR600898-1"/>
    </source>
</evidence>
<evidence type="ECO:0000256" key="2">
    <source>
        <dbReference type="ARBA" id="ARBA00022723"/>
    </source>
</evidence>
<keyword evidence="5" id="KW-0560">Oxidoreductase</keyword>
<dbReference type="Pfam" id="PF01231">
    <property type="entry name" value="IDO"/>
    <property type="match status" value="1"/>
</dbReference>
<evidence type="ECO:0000313" key="7">
    <source>
        <dbReference type="Proteomes" id="UP000053259"/>
    </source>
</evidence>